<keyword evidence="3" id="KW-1185">Reference proteome</keyword>
<proteinExistence type="predicted"/>
<keyword evidence="1" id="KW-0175">Coiled coil</keyword>
<feature type="coiled-coil region" evidence="1">
    <location>
        <begin position="47"/>
        <end position="74"/>
    </location>
</feature>
<gene>
    <name evidence="2" type="ORF">GCK32_000129</name>
</gene>
<organism evidence="2 3">
    <name type="scientific">Trichostrongylus colubriformis</name>
    <name type="common">Black scour worm</name>
    <dbReference type="NCBI Taxonomy" id="6319"/>
    <lineage>
        <taxon>Eukaryota</taxon>
        <taxon>Metazoa</taxon>
        <taxon>Ecdysozoa</taxon>
        <taxon>Nematoda</taxon>
        <taxon>Chromadorea</taxon>
        <taxon>Rhabditida</taxon>
        <taxon>Rhabditina</taxon>
        <taxon>Rhabditomorpha</taxon>
        <taxon>Strongyloidea</taxon>
        <taxon>Trichostrongylidae</taxon>
        <taxon>Trichostrongylus</taxon>
    </lineage>
</organism>
<accession>A0AAN8IQX7</accession>
<name>A0AAN8IQX7_TRICO</name>
<protein>
    <submittedName>
        <fullName evidence="2">Uncharacterized protein</fullName>
    </submittedName>
</protein>
<dbReference type="AlphaFoldDB" id="A0AAN8IQX7"/>
<comment type="caution">
    <text evidence="2">The sequence shown here is derived from an EMBL/GenBank/DDBJ whole genome shotgun (WGS) entry which is preliminary data.</text>
</comment>
<dbReference type="Proteomes" id="UP001331761">
    <property type="component" value="Unassembled WGS sequence"/>
</dbReference>
<evidence type="ECO:0000313" key="2">
    <source>
        <dbReference type="EMBL" id="KAK5980028.1"/>
    </source>
</evidence>
<reference evidence="2 3" key="1">
    <citation type="submission" date="2019-10" db="EMBL/GenBank/DDBJ databases">
        <title>Assembly and Annotation for the nematode Trichostrongylus colubriformis.</title>
        <authorList>
            <person name="Martin J."/>
        </authorList>
    </citation>
    <scope>NUCLEOTIDE SEQUENCE [LARGE SCALE GENOMIC DNA]</scope>
    <source>
        <strain evidence="2">G859</strain>
        <tissue evidence="2">Whole worm</tissue>
    </source>
</reference>
<evidence type="ECO:0000313" key="3">
    <source>
        <dbReference type="Proteomes" id="UP001331761"/>
    </source>
</evidence>
<evidence type="ECO:0000256" key="1">
    <source>
        <dbReference type="SAM" id="Coils"/>
    </source>
</evidence>
<dbReference type="EMBL" id="WIXE01007861">
    <property type="protein sequence ID" value="KAK5980028.1"/>
    <property type="molecule type" value="Genomic_DNA"/>
</dbReference>
<sequence>MEPLVGLSENEDPLMVVVEVEGDHDKEDMPKPVVVIPHRVREVPDEITRLQQHLRVAQQEEQRYRKMIDELEHRERCRSRRFAEGRINNLNEDQSRACFVNLEANIIPSCHVSPPLKDAWN</sequence>